<evidence type="ECO:0000313" key="3">
    <source>
        <dbReference type="Proteomes" id="UP000264006"/>
    </source>
</evidence>
<dbReference type="InterPro" id="IPR000073">
    <property type="entry name" value="AB_hydrolase_1"/>
</dbReference>
<dbReference type="Gene3D" id="3.40.50.1820">
    <property type="entry name" value="alpha/beta hydrolase"/>
    <property type="match status" value="1"/>
</dbReference>
<keyword evidence="2" id="KW-0378">Hydrolase</keyword>
<gene>
    <name evidence="2" type="ORF">DVS28_a2261</name>
</gene>
<name>A0A346XXJ6_9ACTN</name>
<evidence type="ECO:0000313" key="2">
    <source>
        <dbReference type="EMBL" id="AXV06943.1"/>
    </source>
</evidence>
<dbReference type="PRINTS" id="PR00111">
    <property type="entry name" value="ABHYDROLASE"/>
</dbReference>
<dbReference type="Proteomes" id="UP000264006">
    <property type="component" value="Chromosome"/>
</dbReference>
<organism evidence="2 3">
    <name type="scientific">Euzebya pacifica</name>
    <dbReference type="NCBI Taxonomy" id="1608957"/>
    <lineage>
        <taxon>Bacteria</taxon>
        <taxon>Bacillati</taxon>
        <taxon>Actinomycetota</taxon>
        <taxon>Nitriliruptoria</taxon>
        <taxon>Euzebyales</taxon>
    </lineage>
</organism>
<keyword evidence="3" id="KW-1185">Reference proteome</keyword>
<dbReference type="GO" id="GO:0046503">
    <property type="term" value="P:glycerolipid catabolic process"/>
    <property type="evidence" value="ECO:0007669"/>
    <property type="project" value="TreeGrafter"/>
</dbReference>
<protein>
    <submittedName>
        <fullName evidence="2">Alpha/beta hydrolase fold</fullName>
    </submittedName>
</protein>
<sequence>MAEVMIETGGVELCTETFGAPTDPPVLLVMGLGASMLWWDEGFCRTLAGAGRFVIRYDHRDTGRSTCHAPGHPGYGGTALVADAIGVLDGHGVGSAHVVGVSAGGGIAQVLALDAPHRVRSLVLVSTSPAVPVDQPLPPPAPAFGRFIGEVEVDWTDRRSVIDYLVGFTRLLAGDQRPFDEDTCRDLVRRDVDRAVDFASLQNHDHLDHDDGPHPPLASIAAPTLVVHGTADPLFPLAHGEALVEAIPNAGARWLDGAGHELDPADLAVVASAIIQHTASVG</sequence>
<feature type="domain" description="AB hydrolase-1" evidence="1">
    <location>
        <begin position="24"/>
        <end position="144"/>
    </location>
</feature>
<accession>A0A346XXJ6</accession>
<reference evidence="2 3" key="1">
    <citation type="submission" date="2018-09" db="EMBL/GenBank/DDBJ databases">
        <title>Complete genome sequence of Euzebya sp. DY32-46 isolated from seawater of Pacific Ocean.</title>
        <authorList>
            <person name="Xu L."/>
            <person name="Wu Y.-H."/>
            <person name="Xu X.-W."/>
        </authorList>
    </citation>
    <scope>NUCLEOTIDE SEQUENCE [LARGE SCALE GENOMIC DNA]</scope>
    <source>
        <strain evidence="2 3">DY32-46</strain>
    </source>
</reference>
<dbReference type="PANTHER" id="PTHR43433:SF5">
    <property type="entry name" value="AB HYDROLASE-1 DOMAIN-CONTAINING PROTEIN"/>
    <property type="match status" value="1"/>
</dbReference>
<dbReference type="GO" id="GO:0004806">
    <property type="term" value="F:triacylglycerol lipase activity"/>
    <property type="evidence" value="ECO:0007669"/>
    <property type="project" value="TreeGrafter"/>
</dbReference>
<dbReference type="KEGG" id="euz:DVS28_a2261"/>
<dbReference type="InterPro" id="IPR050471">
    <property type="entry name" value="AB_hydrolase"/>
</dbReference>
<dbReference type="RefSeq" id="WP_114594129.1">
    <property type="nucleotide sequence ID" value="NZ_CP031165.1"/>
</dbReference>
<dbReference type="Pfam" id="PF00561">
    <property type="entry name" value="Abhydrolase_1"/>
    <property type="match status" value="1"/>
</dbReference>
<dbReference type="PANTHER" id="PTHR43433">
    <property type="entry name" value="HYDROLASE, ALPHA/BETA FOLD FAMILY PROTEIN"/>
    <property type="match status" value="1"/>
</dbReference>
<dbReference type="EMBL" id="CP031165">
    <property type="protein sequence ID" value="AXV06943.1"/>
    <property type="molecule type" value="Genomic_DNA"/>
</dbReference>
<dbReference type="SUPFAM" id="SSF53474">
    <property type="entry name" value="alpha/beta-Hydrolases"/>
    <property type="match status" value="1"/>
</dbReference>
<dbReference type="AlphaFoldDB" id="A0A346XXJ6"/>
<dbReference type="InterPro" id="IPR029058">
    <property type="entry name" value="AB_hydrolase_fold"/>
</dbReference>
<dbReference type="OrthoDB" id="8957634at2"/>
<evidence type="ECO:0000259" key="1">
    <source>
        <dbReference type="Pfam" id="PF00561"/>
    </source>
</evidence>
<proteinExistence type="predicted"/>